<feature type="region of interest" description="Disordered" evidence="5">
    <location>
        <begin position="1"/>
        <end position="69"/>
    </location>
</feature>
<dbReference type="PANTHER" id="PTHR33337:SF40">
    <property type="entry name" value="CENP-V_GFA DOMAIN-CONTAINING PROTEIN-RELATED"/>
    <property type="match status" value="1"/>
</dbReference>
<evidence type="ECO:0000256" key="5">
    <source>
        <dbReference type="SAM" id="MobiDB-lite"/>
    </source>
</evidence>
<dbReference type="InterPro" id="IPR006913">
    <property type="entry name" value="CENP-V/GFA"/>
</dbReference>
<dbReference type="GO" id="GO:0016846">
    <property type="term" value="F:carbon-sulfur lyase activity"/>
    <property type="evidence" value="ECO:0007669"/>
    <property type="project" value="InterPro"/>
</dbReference>
<dbReference type="PROSITE" id="PS51891">
    <property type="entry name" value="CENP_V_GFA"/>
    <property type="match status" value="1"/>
</dbReference>
<protein>
    <submittedName>
        <fullName evidence="7">GFA family protein</fullName>
    </submittedName>
</protein>
<keyword evidence="8" id="KW-1185">Reference proteome</keyword>
<comment type="similarity">
    <text evidence="1">Belongs to the Gfa family.</text>
</comment>
<reference evidence="7" key="1">
    <citation type="submission" date="2019-03" db="EMBL/GenBank/DDBJ databases">
        <title>Afifella sp. nov., isolated from activated sludge.</title>
        <authorList>
            <person name="Li Q."/>
            <person name="Liu Y."/>
        </authorList>
    </citation>
    <scope>NUCLEOTIDE SEQUENCE</scope>
    <source>
        <strain evidence="7">L72</strain>
    </source>
</reference>
<feature type="domain" description="CENP-V/GFA" evidence="6">
    <location>
        <begin position="79"/>
        <end position="202"/>
    </location>
</feature>
<dbReference type="Proteomes" id="UP000773614">
    <property type="component" value="Unassembled WGS sequence"/>
</dbReference>
<feature type="compositionally biased region" description="Low complexity" evidence="5">
    <location>
        <begin position="24"/>
        <end position="37"/>
    </location>
</feature>
<comment type="caution">
    <text evidence="7">The sequence shown here is derived from an EMBL/GenBank/DDBJ whole genome shotgun (WGS) entry which is preliminary data.</text>
</comment>
<evidence type="ECO:0000256" key="1">
    <source>
        <dbReference type="ARBA" id="ARBA00005495"/>
    </source>
</evidence>
<dbReference type="AlphaFoldDB" id="A0A964WTM1"/>
<evidence type="ECO:0000256" key="3">
    <source>
        <dbReference type="ARBA" id="ARBA00022833"/>
    </source>
</evidence>
<dbReference type="PANTHER" id="PTHR33337">
    <property type="entry name" value="GFA DOMAIN-CONTAINING PROTEIN"/>
    <property type="match status" value="1"/>
</dbReference>
<evidence type="ECO:0000256" key="4">
    <source>
        <dbReference type="ARBA" id="ARBA00023239"/>
    </source>
</evidence>
<evidence type="ECO:0000259" key="6">
    <source>
        <dbReference type="PROSITE" id="PS51891"/>
    </source>
</evidence>
<dbReference type="Pfam" id="PF04828">
    <property type="entry name" value="GFA"/>
    <property type="match status" value="1"/>
</dbReference>
<gene>
    <name evidence="7" type="ORF">E4O86_10500</name>
</gene>
<evidence type="ECO:0000256" key="2">
    <source>
        <dbReference type="ARBA" id="ARBA00022723"/>
    </source>
</evidence>
<dbReference type="GO" id="GO:0046872">
    <property type="term" value="F:metal ion binding"/>
    <property type="evidence" value="ECO:0007669"/>
    <property type="project" value="UniProtKB-KW"/>
</dbReference>
<dbReference type="SUPFAM" id="SSF51316">
    <property type="entry name" value="Mss4-like"/>
    <property type="match status" value="1"/>
</dbReference>
<keyword evidence="3" id="KW-0862">Zinc</keyword>
<sequence>MRRLRFDHRDGEGRADPAGDDQDPAGPLRAGARPGDAFRPRGRRRRRHRPGAAGLGGAHRAPSGAGRAGFRGEPVKLPLHGRCFCGAVLVEAKAEPFQVSWCHCRDCRRQTGAPAVVWAGFRSEDVHVAGAPRRRRSSEHIVRGFCPDCGTPFSYEDDRLAGEIYIHTGVFDEADQLVPDRHAYVTSKLFWLHLEDGLAKFETTTRRRPG</sequence>
<name>A0A964WTM1_9HYPH</name>
<evidence type="ECO:0000313" key="8">
    <source>
        <dbReference type="Proteomes" id="UP000773614"/>
    </source>
</evidence>
<dbReference type="EMBL" id="SPKJ01000029">
    <property type="protein sequence ID" value="MYZ48139.1"/>
    <property type="molecule type" value="Genomic_DNA"/>
</dbReference>
<dbReference type="InterPro" id="IPR011057">
    <property type="entry name" value="Mss4-like_sf"/>
</dbReference>
<evidence type="ECO:0000313" key="7">
    <source>
        <dbReference type="EMBL" id="MYZ48139.1"/>
    </source>
</evidence>
<feature type="compositionally biased region" description="Basic and acidic residues" evidence="5">
    <location>
        <begin position="7"/>
        <end position="17"/>
    </location>
</feature>
<proteinExistence type="inferred from homology"/>
<feature type="compositionally biased region" description="Basic residues" evidence="5">
    <location>
        <begin position="40"/>
        <end position="50"/>
    </location>
</feature>
<dbReference type="Gene3D" id="3.90.1590.10">
    <property type="entry name" value="glutathione-dependent formaldehyde- activating enzyme (gfa)"/>
    <property type="match status" value="1"/>
</dbReference>
<keyword evidence="2" id="KW-0479">Metal-binding</keyword>
<organism evidence="7 8">
    <name type="scientific">Propylenella binzhouense</name>
    <dbReference type="NCBI Taxonomy" id="2555902"/>
    <lineage>
        <taxon>Bacteria</taxon>
        <taxon>Pseudomonadati</taxon>
        <taxon>Pseudomonadota</taxon>
        <taxon>Alphaproteobacteria</taxon>
        <taxon>Hyphomicrobiales</taxon>
        <taxon>Propylenellaceae</taxon>
        <taxon>Propylenella</taxon>
    </lineage>
</organism>
<accession>A0A964WTM1</accession>
<keyword evidence="4" id="KW-0456">Lyase</keyword>